<dbReference type="GO" id="GO:0003677">
    <property type="term" value="F:DNA binding"/>
    <property type="evidence" value="ECO:0007669"/>
    <property type="project" value="UniProtKB-KW"/>
</dbReference>
<dbReference type="PANTHER" id="PTHR44688">
    <property type="entry name" value="DNA-BINDING TRANSCRIPTIONAL ACTIVATOR DEVR_DOSR"/>
    <property type="match status" value="1"/>
</dbReference>
<dbReference type="STRING" id="266117.Rxyl_3188"/>
<dbReference type="SUPFAM" id="SSF46894">
    <property type="entry name" value="C-terminal effector domain of the bipartite response regulators"/>
    <property type="match status" value="1"/>
</dbReference>
<keyword evidence="2" id="KW-0238">DNA-binding</keyword>
<evidence type="ECO:0000259" key="4">
    <source>
        <dbReference type="PROSITE" id="PS50043"/>
    </source>
</evidence>
<evidence type="ECO:0000313" key="5">
    <source>
        <dbReference type="EMBL" id="ABG06093.1"/>
    </source>
</evidence>
<dbReference type="eggNOG" id="COG2197">
    <property type="taxonomic scope" value="Bacteria"/>
</dbReference>
<dbReference type="SMART" id="SM00421">
    <property type="entry name" value="HTH_LUXR"/>
    <property type="match status" value="1"/>
</dbReference>
<dbReference type="InterPro" id="IPR029016">
    <property type="entry name" value="GAF-like_dom_sf"/>
</dbReference>
<evidence type="ECO:0000256" key="1">
    <source>
        <dbReference type="ARBA" id="ARBA00023015"/>
    </source>
</evidence>
<dbReference type="HOGENOM" id="CLU_061962_0_0_11"/>
<dbReference type="GO" id="GO:0006355">
    <property type="term" value="P:regulation of DNA-templated transcription"/>
    <property type="evidence" value="ECO:0007669"/>
    <property type="project" value="InterPro"/>
</dbReference>
<name>Q1AR85_RUBXD</name>
<dbReference type="Pfam" id="PF00196">
    <property type="entry name" value="GerE"/>
    <property type="match status" value="1"/>
</dbReference>
<protein>
    <submittedName>
        <fullName evidence="5">Transcriptional regulator, LuxR family</fullName>
    </submittedName>
</protein>
<gene>
    <name evidence="5" type="ordered locus">Rxyl_3188</name>
</gene>
<sequence>MRALAEERAFSELKRLCCSGLDGPELLGRVVERLQLAVPFDAYCASTADPASGLVTRSLAGEMGGAEEAALFFERLYFEYDLEQLRAMARERRAVALLSESTDGRPERSQRYRELLGPLGLAHEARTVFAAGGYLWGSMDLIRARGTPDFSAREAAFLRRLAPHLAVGLRSAALRARAPAGQPAAGVPGVLALDGRGSVVRHTPAAERLLRELEDLRPDWRGWEGLPPAVRMVVCALRRALVSGGGDDAGCPCVRARGRSGRWLTLYASLTEPAGGHPGETVVVIETSKPEEVAWMSVAAYGLTPREEEIAGLVARGLSTRQISRTLFISEHTVQNHLRGVFEKVGVHSRRELVKRLFFEGLYPSLFG</sequence>
<keyword evidence="3" id="KW-0804">Transcription</keyword>
<feature type="domain" description="HTH luxR-type" evidence="4">
    <location>
        <begin position="296"/>
        <end position="361"/>
    </location>
</feature>
<dbReference type="EMBL" id="CP000386">
    <property type="protein sequence ID" value="ABG06093.1"/>
    <property type="molecule type" value="Genomic_DNA"/>
</dbReference>
<dbReference type="SUPFAM" id="SSF55781">
    <property type="entry name" value="GAF domain-like"/>
    <property type="match status" value="1"/>
</dbReference>
<organism evidence="5 6">
    <name type="scientific">Rubrobacter xylanophilus (strain DSM 9941 / JCM 11954 / NBRC 16129 / PRD-1)</name>
    <dbReference type="NCBI Taxonomy" id="266117"/>
    <lineage>
        <taxon>Bacteria</taxon>
        <taxon>Bacillati</taxon>
        <taxon>Actinomycetota</taxon>
        <taxon>Rubrobacteria</taxon>
        <taxon>Rubrobacterales</taxon>
        <taxon>Rubrobacteraceae</taxon>
        <taxon>Rubrobacter</taxon>
    </lineage>
</organism>
<dbReference type="KEGG" id="rxy:Rxyl_3188"/>
<reference evidence="5 6" key="1">
    <citation type="submission" date="2006-06" db="EMBL/GenBank/DDBJ databases">
        <title>Complete sequence of Rubrobacter xylanophilus DSM 9941.</title>
        <authorList>
            <consortium name="US DOE Joint Genome Institute"/>
            <person name="Copeland A."/>
            <person name="Lucas S."/>
            <person name="Lapidus A."/>
            <person name="Barry K."/>
            <person name="Detter J.C."/>
            <person name="Glavina del Rio T."/>
            <person name="Hammon N."/>
            <person name="Israni S."/>
            <person name="Dalin E."/>
            <person name="Tice H."/>
            <person name="Pitluck S."/>
            <person name="Munk A.C."/>
            <person name="Brettin T."/>
            <person name="Bruce D."/>
            <person name="Han C."/>
            <person name="Tapia R."/>
            <person name="Gilna P."/>
            <person name="Schmutz J."/>
            <person name="Larimer F."/>
            <person name="Land M."/>
            <person name="Hauser L."/>
            <person name="Kyrpides N."/>
            <person name="Lykidis A."/>
            <person name="da Costa M.S."/>
            <person name="Rainey F.A."/>
            <person name="Empadinhas N."/>
            <person name="Jolivet E."/>
            <person name="Battista J.R."/>
            <person name="Richardson P."/>
        </authorList>
    </citation>
    <scope>NUCLEOTIDE SEQUENCE [LARGE SCALE GENOMIC DNA]</scope>
    <source>
        <strain evidence="6">DSM 9941 / NBRC 16129 / PRD-1</strain>
    </source>
</reference>
<dbReference type="AlphaFoldDB" id="Q1AR85"/>
<evidence type="ECO:0000313" key="6">
    <source>
        <dbReference type="Proteomes" id="UP000006637"/>
    </source>
</evidence>
<dbReference type="InterPro" id="IPR016032">
    <property type="entry name" value="Sig_transdc_resp-reg_C-effctor"/>
</dbReference>
<keyword evidence="6" id="KW-1185">Reference proteome</keyword>
<keyword evidence="1" id="KW-0805">Transcription regulation</keyword>
<dbReference type="Proteomes" id="UP000006637">
    <property type="component" value="Chromosome"/>
</dbReference>
<dbReference type="Gene3D" id="3.30.450.40">
    <property type="match status" value="1"/>
</dbReference>
<dbReference type="CDD" id="cd06170">
    <property type="entry name" value="LuxR_C_like"/>
    <property type="match status" value="1"/>
</dbReference>
<dbReference type="PROSITE" id="PS50043">
    <property type="entry name" value="HTH_LUXR_2"/>
    <property type="match status" value="1"/>
</dbReference>
<evidence type="ECO:0000256" key="3">
    <source>
        <dbReference type="ARBA" id="ARBA00023163"/>
    </source>
</evidence>
<dbReference type="Gene3D" id="1.10.10.10">
    <property type="entry name" value="Winged helix-like DNA-binding domain superfamily/Winged helix DNA-binding domain"/>
    <property type="match status" value="1"/>
</dbReference>
<dbReference type="PANTHER" id="PTHR44688:SF16">
    <property type="entry name" value="DNA-BINDING TRANSCRIPTIONAL ACTIVATOR DEVR_DOSR"/>
    <property type="match status" value="1"/>
</dbReference>
<dbReference type="InterPro" id="IPR000792">
    <property type="entry name" value="Tscrpt_reg_LuxR_C"/>
</dbReference>
<dbReference type="InterPro" id="IPR036388">
    <property type="entry name" value="WH-like_DNA-bd_sf"/>
</dbReference>
<evidence type="ECO:0000256" key="2">
    <source>
        <dbReference type="ARBA" id="ARBA00023125"/>
    </source>
</evidence>
<accession>Q1AR85</accession>
<proteinExistence type="predicted"/>
<dbReference type="PRINTS" id="PR00038">
    <property type="entry name" value="HTHLUXR"/>
</dbReference>